<dbReference type="GO" id="GO:0016757">
    <property type="term" value="F:glycosyltransferase activity"/>
    <property type="evidence" value="ECO:0007669"/>
    <property type="project" value="InterPro"/>
</dbReference>
<protein>
    <recommendedName>
        <fullName evidence="6">Glycosyl transferase family 1 domain-containing protein</fullName>
    </recommendedName>
</protein>
<reference evidence="4 5" key="1">
    <citation type="journal article" date="2016" name="Environ. Microbiol.">
        <title>Genomic resolution of a cold subsurface aquifer community provides metabolic insights for novel microbes adapted to high CO concentrations.</title>
        <authorList>
            <person name="Probst A.J."/>
            <person name="Castelle C.J."/>
            <person name="Singh A."/>
            <person name="Brown C.T."/>
            <person name="Anantharaman K."/>
            <person name="Sharon I."/>
            <person name="Hug L.A."/>
            <person name="Burstein D."/>
            <person name="Emerson J.B."/>
            <person name="Thomas B.C."/>
            <person name="Banfield J.F."/>
        </authorList>
    </citation>
    <scope>NUCLEOTIDE SEQUENCE [LARGE SCALE GENOMIC DNA]</scope>
    <source>
        <strain evidence="4">CG1_02_41_21</strain>
    </source>
</reference>
<feature type="domain" description="Glycosyltransferase subfamily 4-like N-terminal" evidence="3">
    <location>
        <begin position="73"/>
        <end position="185"/>
    </location>
</feature>
<comment type="caution">
    <text evidence="4">The sequence shown here is derived from an EMBL/GenBank/DDBJ whole genome shotgun (WGS) entry which is preliminary data.</text>
</comment>
<dbReference type="SUPFAM" id="SSF53756">
    <property type="entry name" value="UDP-Glycosyltransferase/glycogen phosphorylase"/>
    <property type="match status" value="1"/>
</dbReference>
<dbReference type="FunFam" id="3.40.50.2000:FF:000119">
    <property type="entry name" value="Glycosyl transferase group 1"/>
    <property type="match status" value="1"/>
</dbReference>
<dbReference type="InterPro" id="IPR028098">
    <property type="entry name" value="Glyco_trans_4-like_N"/>
</dbReference>
<dbReference type="Pfam" id="PF13439">
    <property type="entry name" value="Glyco_transf_4"/>
    <property type="match status" value="1"/>
</dbReference>
<name>A0A1J4T6B1_9BACT</name>
<accession>A0A1J4T6B1</accession>
<proteinExistence type="predicted"/>
<dbReference type="CDD" id="cd03809">
    <property type="entry name" value="GT4_MtfB-like"/>
    <property type="match status" value="1"/>
</dbReference>
<dbReference type="InterPro" id="IPR001296">
    <property type="entry name" value="Glyco_trans_1"/>
</dbReference>
<dbReference type="PANTHER" id="PTHR46401">
    <property type="entry name" value="GLYCOSYLTRANSFERASE WBBK-RELATED"/>
    <property type="match status" value="1"/>
</dbReference>
<evidence type="ECO:0000313" key="4">
    <source>
        <dbReference type="EMBL" id="OIO06905.1"/>
    </source>
</evidence>
<dbReference type="PANTHER" id="PTHR46401:SF2">
    <property type="entry name" value="GLYCOSYLTRANSFERASE WBBK-RELATED"/>
    <property type="match status" value="1"/>
</dbReference>
<evidence type="ECO:0000313" key="5">
    <source>
        <dbReference type="Proteomes" id="UP000182860"/>
    </source>
</evidence>
<dbReference type="Pfam" id="PF00534">
    <property type="entry name" value="Glycos_transf_1"/>
    <property type="match status" value="1"/>
</dbReference>
<dbReference type="EMBL" id="MNUV01000057">
    <property type="protein sequence ID" value="OIO06905.1"/>
    <property type="molecule type" value="Genomic_DNA"/>
</dbReference>
<evidence type="ECO:0000259" key="2">
    <source>
        <dbReference type="Pfam" id="PF00534"/>
    </source>
</evidence>
<gene>
    <name evidence="4" type="ORF">AUJ35_03115</name>
</gene>
<dbReference type="Proteomes" id="UP000182860">
    <property type="component" value="Unassembled WGS sequence"/>
</dbReference>
<evidence type="ECO:0000256" key="1">
    <source>
        <dbReference type="ARBA" id="ARBA00022679"/>
    </source>
</evidence>
<organism evidence="4 5">
    <name type="scientific">Candidatus Falkowbacteria bacterium CG1_02_41_21</name>
    <dbReference type="NCBI Taxonomy" id="1805147"/>
    <lineage>
        <taxon>Bacteria</taxon>
        <taxon>Candidatus Falkowiibacteriota</taxon>
    </lineage>
</organism>
<evidence type="ECO:0008006" key="6">
    <source>
        <dbReference type="Google" id="ProtNLM"/>
    </source>
</evidence>
<evidence type="ECO:0000259" key="3">
    <source>
        <dbReference type="Pfam" id="PF13439"/>
    </source>
</evidence>
<sequence length="398" mass="46259">MMVNSKKKIGIDARFYGPLGKGLGRYTQEIVDNIINIDRDNDYVIFLGVNNFDEFIIPATETDRIKKVKVNILWYTWKEQILLPFYFKREHLDLIHFPHFNVPILTMNKFVVTVHDLILTKFPTVRATTLSPVVYELKNLAYRLVIWLALNRSRKIITVSEFTKNDIMEQFHITPQKIAVTYEGVANLAKGHDTLFVKKLDEEGTLERYKIKDNFLLYIGNAYPHKNLEGLIRVFAAVVKKYPHLRLVLVGKSDYFYNRVKDYAKSLDLYQENQATSPIIFSGYVPDTELEILFKRALFYIFPSLYEGFGLPPLEAMVKGCPVLSSDKSSMPEILGDAAYYFNPDNDEQMKAAIEKMISHEDLRADLVRKGFSRAKKYNWWECAYATSKIYHLVLYGH</sequence>
<dbReference type="GO" id="GO:0009103">
    <property type="term" value="P:lipopolysaccharide biosynthetic process"/>
    <property type="evidence" value="ECO:0007669"/>
    <property type="project" value="TreeGrafter"/>
</dbReference>
<feature type="domain" description="Glycosyl transferase family 1" evidence="2">
    <location>
        <begin position="212"/>
        <end position="371"/>
    </location>
</feature>
<keyword evidence="1" id="KW-0808">Transferase</keyword>
<dbReference type="Gene3D" id="3.40.50.2000">
    <property type="entry name" value="Glycogen Phosphorylase B"/>
    <property type="match status" value="2"/>
</dbReference>
<dbReference type="AlphaFoldDB" id="A0A1J4T6B1"/>